<name>A0A397TG39_9GLOM</name>
<sequence>MRYFKKPACGLQSIARLTADEHHNLMKVIVFITDNLYKENTKNIKNFIKNKELVQLYETWNEMYEISRYEIFKKSDLDKFKKSIENWSQRFIKAFQSTFPFGLKLPKLHSWVYYIIDSIRSFGAINGYTTETYESLYKDYVKSPYRLSNKKNVETQIMQIQLIANVTSQSTNLTTTPQSNVNAKIVARFTNFSDCLNLYLSQLKNHKIITGENHVSIYGSVTLENGAIMHATNSYYNKPWFSNVSVHMNSEELFEYTSNQGICYDQVLLIVKIDIKEQNTLLNLALIQWYDFKSQSQPYLYGCPLLELTDIYNFIDIEAIQDVIHIIPRFDSINEYFINKYIF</sequence>
<proteinExistence type="predicted"/>
<dbReference type="AlphaFoldDB" id="A0A397TG39"/>
<dbReference type="EMBL" id="QKYT01000092">
    <property type="protein sequence ID" value="RIA93981.1"/>
    <property type="molecule type" value="Genomic_DNA"/>
</dbReference>
<accession>A0A397TG39</accession>
<dbReference type="OrthoDB" id="2424965at2759"/>
<comment type="caution">
    <text evidence="1">The sequence shown here is derived from an EMBL/GenBank/DDBJ whole genome shotgun (WGS) entry which is preliminary data.</text>
</comment>
<evidence type="ECO:0000313" key="1">
    <source>
        <dbReference type="EMBL" id="RIA93981.1"/>
    </source>
</evidence>
<keyword evidence="2" id="KW-1185">Reference proteome</keyword>
<organism evidence="1 2">
    <name type="scientific">Glomus cerebriforme</name>
    <dbReference type="NCBI Taxonomy" id="658196"/>
    <lineage>
        <taxon>Eukaryota</taxon>
        <taxon>Fungi</taxon>
        <taxon>Fungi incertae sedis</taxon>
        <taxon>Mucoromycota</taxon>
        <taxon>Glomeromycotina</taxon>
        <taxon>Glomeromycetes</taxon>
        <taxon>Glomerales</taxon>
        <taxon>Glomeraceae</taxon>
        <taxon>Glomus</taxon>
    </lineage>
</organism>
<reference evidence="1 2" key="1">
    <citation type="submission" date="2018-06" db="EMBL/GenBank/DDBJ databases">
        <title>Comparative genomics reveals the genomic features of Rhizophagus irregularis, R. cerebriforme, R. diaphanum and Gigaspora rosea, and their symbiotic lifestyle signature.</title>
        <authorList>
            <person name="Morin E."/>
            <person name="San Clemente H."/>
            <person name="Chen E.C.H."/>
            <person name="De La Providencia I."/>
            <person name="Hainaut M."/>
            <person name="Kuo A."/>
            <person name="Kohler A."/>
            <person name="Murat C."/>
            <person name="Tang N."/>
            <person name="Roy S."/>
            <person name="Loubradou J."/>
            <person name="Henrissat B."/>
            <person name="Grigoriev I.V."/>
            <person name="Corradi N."/>
            <person name="Roux C."/>
            <person name="Martin F.M."/>
        </authorList>
    </citation>
    <scope>NUCLEOTIDE SEQUENCE [LARGE SCALE GENOMIC DNA]</scope>
    <source>
        <strain evidence="1 2">DAOM 227022</strain>
    </source>
</reference>
<gene>
    <name evidence="1" type="ORF">C1645_818632</name>
</gene>
<dbReference type="Proteomes" id="UP000265703">
    <property type="component" value="Unassembled WGS sequence"/>
</dbReference>
<evidence type="ECO:0000313" key="2">
    <source>
        <dbReference type="Proteomes" id="UP000265703"/>
    </source>
</evidence>
<protein>
    <submittedName>
        <fullName evidence="1">Uncharacterized protein</fullName>
    </submittedName>
</protein>